<dbReference type="RefSeq" id="WP_154154064.1">
    <property type="nucleotide sequence ID" value="NZ_SZWE01000002.1"/>
</dbReference>
<sequence>MQVVIHAGAHMTDEDRLIKCLAANRDLLAERGTHVPSVTRYRKLLRDMLHAAANTGLSPDARGVAHDAIVEDDTADRLILSNHGFFGTPRMAASGGVLYSAADARMAAFHQIFAGDQIELCLAIRNPASFLPAMFNEAPQTSMADYLNGVAPTVIRWSELIARLRQAFPDMPITVWCNEDTPLIWGQVVREIAGLDPNTEFEGEFSLLFEIMSKPGRSRFRTYMSDHPGMTEAQKRRVIVAFLDKFAEETAIEEELDVPGWTEEMINRLTDLYDEDIYEIERIPGINLISP</sequence>
<reference evidence="1 2" key="1">
    <citation type="submission" date="2019-05" db="EMBL/GenBank/DDBJ databases">
        <title>Roseovarius bejariae sp. nov., a moderately halophylic bacterium isolated from a saline soil in Rambla Salada (Murcia).</title>
        <authorList>
            <person name="Castro D.J."/>
            <person name="Gomez-Altuve A."/>
            <person name="Reina J.C."/>
            <person name="Rodriguez M."/>
            <person name="Sampedro I."/>
            <person name="Llamas I."/>
            <person name="Martinez-Checa F."/>
        </authorList>
    </citation>
    <scope>NUCLEOTIDE SEQUENCE [LARGE SCALE GENOMIC DNA]</scope>
    <source>
        <strain evidence="1 2">A21</strain>
    </source>
</reference>
<dbReference type="AlphaFoldDB" id="A0A844D5V2"/>
<keyword evidence="2" id="KW-1185">Reference proteome</keyword>
<evidence type="ECO:0000313" key="1">
    <source>
        <dbReference type="EMBL" id="MRU16718.1"/>
    </source>
</evidence>
<evidence type="ECO:0008006" key="3">
    <source>
        <dbReference type="Google" id="ProtNLM"/>
    </source>
</evidence>
<gene>
    <name evidence="1" type="ORF">FDP25_14850</name>
</gene>
<accession>A0A844D5V2</accession>
<dbReference type="Proteomes" id="UP000564704">
    <property type="component" value="Unassembled WGS sequence"/>
</dbReference>
<protein>
    <recommendedName>
        <fullName evidence="3">Sulfotransferase family protein</fullName>
    </recommendedName>
</protein>
<dbReference type="OrthoDB" id="7816979at2"/>
<evidence type="ECO:0000313" key="2">
    <source>
        <dbReference type="Proteomes" id="UP000564704"/>
    </source>
</evidence>
<dbReference type="EMBL" id="SZWE01000002">
    <property type="protein sequence ID" value="MRU16718.1"/>
    <property type="molecule type" value="Genomic_DNA"/>
</dbReference>
<comment type="caution">
    <text evidence="1">The sequence shown here is derived from an EMBL/GenBank/DDBJ whole genome shotgun (WGS) entry which is preliminary data.</text>
</comment>
<organism evidence="1 2">
    <name type="scientific">Roseovarius bejariae</name>
    <dbReference type="NCBI Taxonomy" id="2576383"/>
    <lineage>
        <taxon>Bacteria</taxon>
        <taxon>Pseudomonadati</taxon>
        <taxon>Pseudomonadota</taxon>
        <taxon>Alphaproteobacteria</taxon>
        <taxon>Rhodobacterales</taxon>
        <taxon>Roseobacteraceae</taxon>
        <taxon>Roseovarius</taxon>
    </lineage>
</organism>
<name>A0A844D5V2_9RHOB</name>
<proteinExistence type="predicted"/>